<keyword evidence="2" id="KW-1133">Transmembrane helix</keyword>
<reference evidence="3 4" key="1">
    <citation type="submission" date="2019-06" db="EMBL/GenBank/DDBJ databases">
        <title>Sequencing the genomes of 1000 actinobacteria strains.</title>
        <authorList>
            <person name="Klenk H.-P."/>
        </authorList>
    </citation>
    <scope>NUCLEOTIDE SEQUENCE [LARGE SCALE GENOMIC DNA]</scope>
    <source>
        <strain evidence="3 4">DSM 21947</strain>
    </source>
</reference>
<evidence type="ECO:0000313" key="3">
    <source>
        <dbReference type="EMBL" id="TQO20318.1"/>
    </source>
</evidence>
<feature type="transmembrane region" description="Helical" evidence="2">
    <location>
        <begin position="84"/>
        <end position="106"/>
    </location>
</feature>
<proteinExistence type="predicted"/>
<dbReference type="Proteomes" id="UP000316560">
    <property type="component" value="Unassembled WGS sequence"/>
</dbReference>
<comment type="caution">
    <text evidence="3">The sequence shown here is derived from an EMBL/GenBank/DDBJ whole genome shotgun (WGS) entry which is preliminary data.</text>
</comment>
<feature type="region of interest" description="Disordered" evidence="1">
    <location>
        <begin position="1"/>
        <end position="30"/>
    </location>
</feature>
<feature type="compositionally biased region" description="Basic and acidic residues" evidence="1">
    <location>
        <begin position="1"/>
        <end position="12"/>
    </location>
</feature>
<dbReference type="EMBL" id="VFRA01000001">
    <property type="protein sequence ID" value="TQO20318.1"/>
    <property type="molecule type" value="Genomic_DNA"/>
</dbReference>
<evidence type="ECO:0000256" key="2">
    <source>
        <dbReference type="SAM" id="Phobius"/>
    </source>
</evidence>
<evidence type="ECO:0000313" key="4">
    <source>
        <dbReference type="Proteomes" id="UP000316560"/>
    </source>
</evidence>
<feature type="transmembrane region" description="Helical" evidence="2">
    <location>
        <begin position="126"/>
        <end position="148"/>
    </location>
</feature>
<accession>A0A8H2PZ30</accession>
<keyword evidence="2" id="KW-0472">Membrane</keyword>
<keyword evidence="2" id="KW-0812">Transmembrane</keyword>
<evidence type="ECO:0000256" key="1">
    <source>
        <dbReference type="SAM" id="MobiDB-lite"/>
    </source>
</evidence>
<organism evidence="3 4">
    <name type="scientific">Rhodoglobus vestalii</name>
    <dbReference type="NCBI Taxonomy" id="193384"/>
    <lineage>
        <taxon>Bacteria</taxon>
        <taxon>Bacillati</taxon>
        <taxon>Actinomycetota</taxon>
        <taxon>Actinomycetes</taxon>
        <taxon>Micrococcales</taxon>
        <taxon>Microbacteriaceae</taxon>
        <taxon>Rhodoglobus</taxon>
    </lineage>
</organism>
<sequence>MAKSSKNIDPRFDPAFQRGYSEVDRGAQSDSIRAARAVDALRGDAVVPEDEPDLSPQAHYLGAGGALTEISPPKRTKSLARNPWIYVLWALGVAALYAGLAAQLWASSQLYGTGNVPFENYAFISTVQVVSPSVSNLGALCLAAALTIHTVSWMRKNQ</sequence>
<gene>
    <name evidence="3" type="ORF">FB472_1948</name>
</gene>
<name>A0A8H2PZ30_9MICO</name>
<protein>
    <submittedName>
        <fullName evidence="3">Uncharacterized protein</fullName>
    </submittedName>
</protein>
<dbReference type="OrthoDB" id="4981795at2"/>
<dbReference type="RefSeq" id="WP_141990678.1">
    <property type="nucleotide sequence ID" value="NZ_VFRA01000001.1"/>
</dbReference>
<dbReference type="AlphaFoldDB" id="A0A8H2PZ30"/>
<keyword evidence="4" id="KW-1185">Reference proteome</keyword>